<dbReference type="InterPro" id="IPR011006">
    <property type="entry name" value="CheY-like_superfamily"/>
</dbReference>
<evidence type="ECO:0000256" key="8">
    <source>
        <dbReference type="ARBA" id="ARBA00059827"/>
    </source>
</evidence>
<dbReference type="InterPro" id="IPR000014">
    <property type="entry name" value="PAS"/>
</dbReference>
<dbReference type="PROSITE" id="PS50113">
    <property type="entry name" value="PAC"/>
    <property type="match status" value="3"/>
</dbReference>
<dbReference type="CDD" id="cd00082">
    <property type="entry name" value="HisKA"/>
    <property type="match status" value="1"/>
</dbReference>
<evidence type="ECO:0000256" key="5">
    <source>
        <dbReference type="ARBA" id="ARBA00022741"/>
    </source>
</evidence>
<name>A0A2Z3GWT4_9BACT</name>
<dbReference type="Gene3D" id="3.40.50.2300">
    <property type="match status" value="1"/>
</dbReference>
<dbReference type="PANTHER" id="PTHR43065">
    <property type="entry name" value="SENSOR HISTIDINE KINASE"/>
    <property type="match status" value="1"/>
</dbReference>
<sequence>MLPSTSCAENATATVSRTAVPRRSGPISTESLMTLERPPGPEAPPRPARITLTYLAFGLLWIWFTDGFLAGFGLDGRDWFLAAAGKGTAFVLLSAALIFGLARREFRVAAHAAHLLRAVADGTTDAMFVKDRDGRYLLFNAAAARLVGKTVAEVLGRDDTALFDPDGARRVMALDRCIMESGRPLTSEEVLTSAGVTRTYLATKAPYRDETGAVAGVIGISRDVTDHKRDEESLRDSVWRFRSVFEHAATGIGITDPDGRFLQCNPAYCATLGLTEAELREADLAQLIHPDDRAENMALLRQLSAGEIPGYEIENRFLHASGEPRWVHKWVTALRDAEGRTKCLMALVTDVTERRRSEAELRASEERSRKGAALLSAVMDALPVSVIIADPVGRIVRTNPASERIWGRAPTADSVDGYREYVGYWPDTGRRIEPHEWPMSRAVLNGLTATAVGVTIERAGDRTRRRLELSAAPVIGDAGERLGGVVACLDVTERVAAETLLTSVLDNVLDAVIGIDEGGTVRSFNRAAERIFGFTAAEVLGRNVNTLMPEPDRSRHDGYLANYLTTGSAKVIGAGREVVARRKNGETFPADLAVSAFWLDDHRYFTGVVRDISERRQLEDQYRHAQKMEAVGRLAGGIAHDFNNLLTVINGYSKIVLDEMPDGDPHRESVGMVRDAGKRAAVLTRQLLAFSRKQVLQPTTLNLNDLLDGMSRMLAQLIGADVDLTVRGAPEPWPVRADAGQVEQVVMNLAVNARDAMPTGGRLTIETGNVTLDTGYTAAHPEARPGEYVRLAVTDTGCGMDVVTKARIFEPFFTTKGENGTGLGLATVFGIVKQSGGHVEVYSELGVGTTFKVYLPRDRSDPSPADSAGALRAPPTRGSETVLLAEDEDGVRRLAKMVLQRAGYTVLEAHHGGEALRICEQHEGPIHLLATDVVMPNMGGRQAAERLRAMRPEMKVLFLSGYTDDTVVRHGVLEAEVAFLQKPFSPDALAQKVREVLDAAR</sequence>
<comment type="function">
    <text evidence="8">Putative oxygen sensor; modulates the activity of FixJ, a transcriptional activator of nitrogen fixation fixK gene. FixL probably acts as a kinase that phosphorylates FixJ.</text>
</comment>
<keyword evidence="3 10" id="KW-0597">Phosphoprotein</keyword>
<feature type="region of interest" description="Disordered" evidence="11">
    <location>
        <begin position="856"/>
        <end position="878"/>
    </location>
</feature>
<keyword evidence="18" id="KW-1185">Reference proteome</keyword>
<dbReference type="SMART" id="SM00091">
    <property type="entry name" value="PAS"/>
    <property type="match status" value="4"/>
</dbReference>
<gene>
    <name evidence="17" type="ORF">C1280_08570</name>
</gene>
<dbReference type="PROSITE" id="PS50109">
    <property type="entry name" value="HIS_KIN"/>
    <property type="match status" value="1"/>
</dbReference>
<dbReference type="GO" id="GO:0000155">
    <property type="term" value="F:phosphorelay sensor kinase activity"/>
    <property type="evidence" value="ECO:0007669"/>
    <property type="project" value="InterPro"/>
</dbReference>
<dbReference type="InterPro" id="IPR000700">
    <property type="entry name" value="PAS-assoc_C"/>
</dbReference>
<feature type="domain" description="PAC" evidence="16">
    <location>
        <begin position="311"/>
        <end position="363"/>
    </location>
</feature>
<feature type="domain" description="PAC" evidence="16">
    <location>
        <begin position="184"/>
        <end position="236"/>
    </location>
</feature>
<dbReference type="PANTHER" id="PTHR43065:SF42">
    <property type="entry name" value="TWO-COMPONENT SENSOR PPRA"/>
    <property type="match status" value="1"/>
</dbReference>
<feature type="domain" description="PAS" evidence="15">
    <location>
        <begin position="112"/>
        <end position="182"/>
    </location>
</feature>
<dbReference type="InterPro" id="IPR005467">
    <property type="entry name" value="His_kinase_dom"/>
</dbReference>
<dbReference type="SUPFAM" id="SSF52172">
    <property type="entry name" value="CheY-like"/>
    <property type="match status" value="1"/>
</dbReference>
<keyword evidence="12" id="KW-0472">Membrane</keyword>
<evidence type="ECO:0000259" key="14">
    <source>
        <dbReference type="PROSITE" id="PS50110"/>
    </source>
</evidence>
<feature type="domain" description="Response regulatory" evidence="14">
    <location>
        <begin position="881"/>
        <end position="997"/>
    </location>
</feature>
<dbReference type="PROSITE" id="PS50110">
    <property type="entry name" value="RESPONSE_REGULATORY"/>
    <property type="match status" value="1"/>
</dbReference>
<dbReference type="SMART" id="SM00448">
    <property type="entry name" value="REC"/>
    <property type="match status" value="1"/>
</dbReference>
<dbReference type="PROSITE" id="PS50112">
    <property type="entry name" value="PAS"/>
    <property type="match status" value="3"/>
</dbReference>
<accession>A0A2Z3GWT4</accession>
<dbReference type="SMART" id="SM00086">
    <property type="entry name" value="PAC"/>
    <property type="match status" value="4"/>
</dbReference>
<feature type="region of interest" description="Disordered" evidence="11">
    <location>
        <begin position="1"/>
        <end position="44"/>
    </location>
</feature>
<feature type="transmembrane region" description="Helical" evidence="12">
    <location>
        <begin position="52"/>
        <end position="73"/>
    </location>
</feature>
<dbReference type="FunFam" id="3.30.450.20:FF:000060">
    <property type="entry name" value="Sensor protein FixL"/>
    <property type="match status" value="1"/>
</dbReference>
<keyword evidence="4" id="KW-0808">Transferase</keyword>
<evidence type="ECO:0000256" key="7">
    <source>
        <dbReference type="ARBA" id="ARBA00022840"/>
    </source>
</evidence>
<dbReference type="InterPro" id="IPR013656">
    <property type="entry name" value="PAS_4"/>
</dbReference>
<dbReference type="SMART" id="SM00387">
    <property type="entry name" value="HATPase_c"/>
    <property type="match status" value="1"/>
</dbReference>
<dbReference type="GO" id="GO:0005524">
    <property type="term" value="F:ATP binding"/>
    <property type="evidence" value="ECO:0007669"/>
    <property type="project" value="UniProtKB-KW"/>
</dbReference>
<dbReference type="InterPro" id="IPR036890">
    <property type="entry name" value="HATPase_C_sf"/>
</dbReference>
<dbReference type="InterPro" id="IPR035965">
    <property type="entry name" value="PAS-like_dom_sf"/>
</dbReference>
<organism evidence="17 18">
    <name type="scientific">Gemmata obscuriglobus</name>
    <dbReference type="NCBI Taxonomy" id="114"/>
    <lineage>
        <taxon>Bacteria</taxon>
        <taxon>Pseudomonadati</taxon>
        <taxon>Planctomycetota</taxon>
        <taxon>Planctomycetia</taxon>
        <taxon>Gemmatales</taxon>
        <taxon>Gemmataceae</taxon>
        <taxon>Gemmata</taxon>
    </lineage>
</organism>
<dbReference type="KEGG" id="gog:C1280_08570"/>
<dbReference type="Gene3D" id="3.30.565.10">
    <property type="entry name" value="Histidine kinase-like ATPase, C-terminal domain"/>
    <property type="match status" value="1"/>
</dbReference>
<dbReference type="Pfam" id="PF00512">
    <property type="entry name" value="HisKA"/>
    <property type="match status" value="1"/>
</dbReference>
<dbReference type="Gene3D" id="1.10.287.130">
    <property type="match status" value="1"/>
</dbReference>
<feature type="modified residue" description="4-aspartylphosphate" evidence="10">
    <location>
        <position position="932"/>
    </location>
</feature>
<dbReference type="Pfam" id="PF08448">
    <property type="entry name" value="PAS_4"/>
    <property type="match status" value="2"/>
</dbReference>
<evidence type="ECO:0000259" key="16">
    <source>
        <dbReference type="PROSITE" id="PS50113"/>
    </source>
</evidence>
<keyword evidence="5" id="KW-0547">Nucleotide-binding</keyword>
<evidence type="ECO:0000256" key="11">
    <source>
        <dbReference type="SAM" id="MobiDB-lite"/>
    </source>
</evidence>
<evidence type="ECO:0000256" key="4">
    <source>
        <dbReference type="ARBA" id="ARBA00022679"/>
    </source>
</evidence>
<dbReference type="SMART" id="SM00388">
    <property type="entry name" value="HisKA"/>
    <property type="match status" value="1"/>
</dbReference>
<feature type="domain" description="PAS" evidence="15">
    <location>
        <begin position="237"/>
        <end position="307"/>
    </location>
</feature>
<dbReference type="SUPFAM" id="SSF47384">
    <property type="entry name" value="Homodimeric domain of signal transducing histidine kinase"/>
    <property type="match status" value="1"/>
</dbReference>
<dbReference type="InterPro" id="IPR001610">
    <property type="entry name" value="PAC"/>
</dbReference>
<dbReference type="Pfam" id="PF02518">
    <property type="entry name" value="HATPase_c"/>
    <property type="match status" value="1"/>
</dbReference>
<dbReference type="EC" id="2.7.13.3" evidence="2"/>
<dbReference type="InterPro" id="IPR003661">
    <property type="entry name" value="HisK_dim/P_dom"/>
</dbReference>
<dbReference type="Pfam" id="PF08447">
    <property type="entry name" value="PAS_3"/>
    <property type="match status" value="1"/>
</dbReference>
<evidence type="ECO:0000256" key="2">
    <source>
        <dbReference type="ARBA" id="ARBA00012438"/>
    </source>
</evidence>
<keyword evidence="7" id="KW-0067">ATP-binding</keyword>
<keyword evidence="12" id="KW-1133">Transmembrane helix</keyword>
<comment type="catalytic activity">
    <reaction evidence="1">
        <text>ATP + protein L-histidine = ADP + protein N-phospho-L-histidine.</text>
        <dbReference type="EC" id="2.7.13.3"/>
    </reaction>
</comment>
<evidence type="ECO:0000256" key="6">
    <source>
        <dbReference type="ARBA" id="ARBA00022777"/>
    </source>
</evidence>
<dbReference type="InterPro" id="IPR013655">
    <property type="entry name" value="PAS_fold_3"/>
</dbReference>
<proteinExistence type="predicted"/>
<dbReference type="Gene3D" id="3.30.450.20">
    <property type="entry name" value="PAS domain"/>
    <property type="match status" value="4"/>
</dbReference>
<evidence type="ECO:0000256" key="9">
    <source>
        <dbReference type="ARBA" id="ARBA00070616"/>
    </source>
</evidence>
<evidence type="ECO:0000259" key="15">
    <source>
        <dbReference type="PROSITE" id="PS50112"/>
    </source>
</evidence>
<evidence type="ECO:0000313" key="18">
    <source>
        <dbReference type="Proteomes" id="UP000245802"/>
    </source>
</evidence>
<feature type="domain" description="PAS" evidence="15">
    <location>
        <begin position="497"/>
        <end position="550"/>
    </location>
</feature>
<evidence type="ECO:0000256" key="12">
    <source>
        <dbReference type="SAM" id="Phobius"/>
    </source>
</evidence>
<evidence type="ECO:0000259" key="13">
    <source>
        <dbReference type="PROSITE" id="PS50109"/>
    </source>
</evidence>
<feature type="domain" description="PAC" evidence="16">
    <location>
        <begin position="574"/>
        <end position="624"/>
    </location>
</feature>
<dbReference type="SUPFAM" id="SSF55874">
    <property type="entry name" value="ATPase domain of HSP90 chaperone/DNA topoisomerase II/histidine kinase"/>
    <property type="match status" value="1"/>
</dbReference>
<dbReference type="Proteomes" id="UP000245802">
    <property type="component" value="Chromosome"/>
</dbReference>
<feature type="transmembrane region" description="Helical" evidence="12">
    <location>
        <begin position="79"/>
        <end position="102"/>
    </location>
</feature>
<evidence type="ECO:0000313" key="17">
    <source>
        <dbReference type="EMBL" id="AWM37071.1"/>
    </source>
</evidence>
<dbReference type="Pfam" id="PF00072">
    <property type="entry name" value="Response_reg"/>
    <property type="match status" value="1"/>
</dbReference>
<dbReference type="PRINTS" id="PR00344">
    <property type="entry name" value="BCTRLSENSOR"/>
</dbReference>
<dbReference type="InterPro" id="IPR004358">
    <property type="entry name" value="Sig_transdc_His_kin-like_C"/>
</dbReference>
<dbReference type="NCBIfam" id="TIGR00229">
    <property type="entry name" value="sensory_box"/>
    <property type="match status" value="3"/>
</dbReference>
<dbReference type="InterPro" id="IPR036097">
    <property type="entry name" value="HisK_dim/P_sf"/>
</dbReference>
<feature type="domain" description="Histidine kinase" evidence="13">
    <location>
        <begin position="637"/>
        <end position="859"/>
    </location>
</feature>
<reference evidence="17 18" key="1">
    <citation type="submission" date="2018-01" db="EMBL/GenBank/DDBJ databases">
        <title>G. obscuriglobus.</title>
        <authorList>
            <person name="Franke J."/>
            <person name="Blomberg W."/>
            <person name="Selmecki A."/>
        </authorList>
    </citation>
    <scope>NUCLEOTIDE SEQUENCE [LARGE SCALE GENOMIC DNA]</scope>
    <source>
        <strain evidence="17 18">DSM 5831</strain>
    </source>
</reference>
<dbReference type="Pfam" id="PF13426">
    <property type="entry name" value="PAS_9"/>
    <property type="match status" value="1"/>
</dbReference>
<dbReference type="InterPro" id="IPR003594">
    <property type="entry name" value="HATPase_dom"/>
</dbReference>
<keyword evidence="12" id="KW-0812">Transmembrane</keyword>
<dbReference type="OrthoDB" id="236031at2"/>
<dbReference type="EMBL" id="CP025958">
    <property type="protein sequence ID" value="AWM37071.1"/>
    <property type="molecule type" value="Genomic_DNA"/>
</dbReference>
<protein>
    <recommendedName>
        <fullName evidence="9">Sensor protein FixL</fullName>
        <ecNumber evidence="2">2.7.13.3</ecNumber>
    </recommendedName>
</protein>
<feature type="compositionally biased region" description="Polar residues" evidence="11">
    <location>
        <begin position="1"/>
        <end position="17"/>
    </location>
</feature>
<evidence type="ECO:0000256" key="1">
    <source>
        <dbReference type="ARBA" id="ARBA00000085"/>
    </source>
</evidence>
<keyword evidence="6" id="KW-0418">Kinase</keyword>
<dbReference type="GO" id="GO:0006355">
    <property type="term" value="P:regulation of DNA-templated transcription"/>
    <property type="evidence" value="ECO:0007669"/>
    <property type="project" value="InterPro"/>
</dbReference>
<dbReference type="SUPFAM" id="SSF55785">
    <property type="entry name" value="PYP-like sensor domain (PAS domain)"/>
    <property type="match status" value="4"/>
</dbReference>
<dbReference type="InterPro" id="IPR001789">
    <property type="entry name" value="Sig_transdc_resp-reg_receiver"/>
</dbReference>
<evidence type="ECO:0000256" key="10">
    <source>
        <dbReference type="PROSITE-ProRule" id="PRU00169"/>
    </source>
</evidence>
<dbReference type="CDD" id="cd00130">
    <property type="entry name" value="PAS"/>
    <property type="match status" value="3"/>
</dbReference>
<dbReference type="AlphaFoldDB" id="A0A2Z3GWT4"/>
<evidence type="ECO:0000256" key="3">
    <source>
        <dbReference type="ARBA" id="ARBA00022553"/>
    </source>
</evidence>